<accession>A0A6A5K8A2</accession>
<dbReference type="EMBL" id="ML975371">
    <property type="protein sequence ID" value="KAF1831177.1"/>
    <property type="molecule type" value="Genomic_DNA"/>
</dbReference>
<proteinExistence type="predicted"/>
<dbReference type="Proteomes" id="UP000800040">
    <property type="component" value="Unassembled WGS sequence"/>
</dbReference>
<sequence>MRRRFTHPQEPSHRHRGPSDVRWQMASRTPRNKIRQDSTPLERGKEAGPERRSQHWPYNALRRHQPHRKNPSLHTTSPNRLSLRSTSGKTLALNVYMGRWRMQGVFAVDGPAFDGEFVLLFEGNG</sequence>
<feature type="compositionally biased region" description="Basic and acidic residues" evidence="1">
    <location>
        <begin position="34"/>
        <end position="53"/>
    </location>
</feature>
<reference evidence="2" key="1">
    <citation type="submission" date="2020-01" db="EMBL/GenBank/DDBJ databases">
        <authorList>
            <consortium name="DOE Joint Genome Institute"/>
            <person name="Haridas S."/>
            <person name="Albert R."/>
            <person name="Binder M."/>
            <person name="Bloem J."/>
            <person name="Labutti K."/>
            <person name="Salamov A."/>
            <person name="Andreopoulos B."/>
            <person name="Baker S.E."/>
            <person name="Barry K."/>
            <person name="Bills G."/>
            <person name="Bluhm B.H."/>
            <person name="Cannon C."/>
            <person name="Castanera R."/>
            <person name="Culley D.E."/>
            <person name="Daum C."/>
            <person name="Ezra D."/>
            <person name="Gonzalez J.B."/>
            <person name="Henrissat B."/>
            <person name="Kuo A."/>
            <person name="Liang C."/>
            <person name="Lipzen A."/>
            <person name="Lutzoni F."/>
            <person name="Magnuson J."/>
            <person name="Mondo S."/>
            <person name="Nolan M."/>
            <person name="Ohm R."/>
            <person name="Pangilinan J."/>
            <person name="Park H.-J."/>
            <person name="Ramirez L."/>
            <person name="Alfaro M."/>
            <person name="Sun H."/>
            <person name="Tritt A."/>
            <person name="Yoshinaga Y."/>
            <person name="Zwiers L.-H."/>
            <person name="Turgeon B.G."/>
            <person name="Goodwin S.B."/>
            <person name="Spatafora J.W."/>
            <person name="Crous P.W."/>
            <person name="Grigoriev I.V."/>
        </authorList>
    </citation>
    <scope>NUCLEOTIDE SEQUENCE</scope>
    <source>
        <strain evidence="2">P77</strain>
    </source>
</reference>
<evidence type="ECO:0000313" key="2">
    <source>
        <dbReference type="EMBL" id="KAF1831177.1"/>
    </source>
</evidence>
<protein>
    <submittedName>
        <fullName evidence="2">Uncharacterized protein</fullName>
    </submittedName>
</protein>
<evidence type="ECO:0000313" key="3">
    <source>
        <dbReference type="Proteomes" id="UP000800040"/>
    </source>
</evidence>
<dbReference type="OrthoDB" id="3786878at2759"/>
<feature type="compositionally biased region" description="Basic residues" evidence="1">
    <location>
        <begin position="61"/>
        <end position="71"/>
    </location>
</feature>
<keyword evidence="3" id="KW-1185">Reference proteome</keyword>
<gene>
    <name evidence="2" type="ORF">BDW02DRAFT_64217</name>
</gene>
<organism evidence="2 3">
    <name type="scientific">Decorospora gaudefroyi</name>
    <dbReference type="NCBI Taxonomy" id="184978"/>
    <lineage>
        <taxon>Eukaryota</taxon>
        <taxon>Fungi</taxon>
        <taxon>Dikarya</taxon>
        <taxon>Ascomycota</taxon>
        <taxon>Pezizomycotina</taxon>
        <taxon>Dothideomycetes</taxon>
        <taxon>Pleosporomycetidae</taxon>
        <taxon>Pleosporales</taxon>
        <taxon>Pleosporineae</taxon>
        <taxon>Pleosporaceae</taxon>
        <taxon>Decorospora</taxon>
    </lineage>
</organism>
<feature type="compositionally biased region" description="Polar residues" evidence="1">
    <location>
        <begin position="72"/>
        <end position="87"/>
    </location>
</feature>
<name>A0A6A5K8A2_9PLEO</name>
<evidence type="ECO:0000256" key="1">
    <source>
        <dbReference type="SAM" id="MobiDB-lite"/>
    </source>
</evidence>
<dbReference type="AlphaFoldDB" id="A0A6A5K8A2"/>
<feature type="region of interest" description="Disordered" evidence="1">
    <location>
        <begin position="1"/>
        <end position="87"/>
    </location>
</feature>